<protein>
    <submittedName>
        <fullName evidence="3">Neuropeptide-like protein 31</fullName>
    </submittedName>
</protein>
<dbReference type="AlphaFoldDB" id="A0A7I4YJC0"/>
<sequence>MYILCFLLVICALVAAAPEMDKEATDKLVHTDPQKGVFCIGRGLNPYRYGPYSGYGPYGYRRYGYGPYGYYNPYYYGPYGYRRYGYGPYSYYG</sequence>
<proteinExistence type="predicted"/>
<dbReference type="WBParaSite" id="HCON_00103690-00001">
    <property type="protein sequence ID" value="HCON_00103690-00001"/>
    <property type="gene ID" value="HCON_00103690"/>
</dbReference>
<accession>A0A7I4YJC0</accession>
<evidence type="ECO:0000313" key="3">
    <source>
        <dbReference type="WBParaSite" id="HCON_00103690-00001"/>
    </source>
</evidence>
<evidence type="ECO:0000313" key="2">
    <source>
        <dbReference type="Proteomes" id="UP000025227"/>
    </source>
</evidence>
<dbReference type="Proteomes" id="UP000025227">
    <property type="component" value="Unplaced"/>
</dbReference>
<keyword evidence="2" id="KW-1185">Reference proteome</keyword>
<name>A0A7I4YJC0_HAECO</name>
<feature type="signal peptide" evidence="1">
    <location>
        <begin position="1"/>
        <end position="16"/>
    </location>
</feature>
<organism evidence="2 3">
    <name type="scientific">Haemonchus contortus</name>
    <name type="common">Barber pole worm</name>
    <dbReference type="NCBI Taxonomy" id="6289"/>
    <lineage>
        <taxon>Eukaryota</taxon>
        <taxon>Metazoa</taxon>
        <taxon>Ecdysozoa</taxon>
        <taxon>Nematoda</taxon>
        <taxon>Chromadorea</taxon>
        <taxon>Rhabditida</taxon>
        <taxon>Rhabditina</taxon>
        <taxon>Rhabditomorpha</taxon>
        <taxon>Strongyloidea</taxon>
        <taxon>Trichostrongylidae</taxon>
        <taxon>Haemonchus</taxon>
    </lineage>
</organism>
<reference evidence="3" key="1">
    <citation type="submission" date="2020-12" db="UniProtKB">
        <authorList>
            <consortium name="WormBaseParasite"/>
        </authorList>
    </citation>
    <scope>IDENTIFICATION</scope>
    <source>
        <strain evidence="3">MHco3</strain>
    </source>
</reference>
<dbReference type="OrthoDB" id="5893126at2759"/>
<evidence type="ECO:0000256" key="1">
    <source>
        <dbReference type="SAM" id="SignalP"/>
    </source>
</evidence>
<keyword evidence="1" id="KW-0732">Signal</keyword>
<feature type="chain" id="PRO_5029781791" evidence="1">
    <location>
        <begin position="17"/>
        <end position="93"/>
    </location>
</feature>